<sequence length="204" mass="22983">MVDTLKKVRHWVQIKRKIFVPNTTAISEESSRIGRFLKTLDNALDDVIYVLDDKRRRGYPDIYLSPMRRNNKVGKTAAAAPEIMLDFVLDEERSPIPETPTPPPLPLTPVAEILVDQEEEEERSTIPEMEPPATPRPLSPQPSPAVTPPRSASSQFANRKKSSPNQRPSTTPKSTSGRKMVTFSYKFNPVFSDCNQISGNRLKI</sequence>
<dbReference type="AlphaFoldDB" id="A0A226DPH9"/>
<accession>A0A226DPH9</accession>
<dbReference type="Proteomes" id="UP000198287">
    <property type="component" value="Unassembled WGS sequence"/>
</dbReference>
<name>A0A226DPH9_FOLCA</name>
<evidence type="ECO:0000313" key="3">
    <source>
        <dbReference type="Proteomes" id="UP000198287"/>
    </source>
</evidence>
<organism evidence="2 3">
    <name type="scientific">Folsomia candida</name>
    <name type="common">Springtail</name>
    <dbReference type="NCBI Taxonomy" id="158441"/>
    <lineage>
        <taxon>Eukaryota</taxon>
        <taxon>Metazoa</taxon>
        <taxon>Ecdysozoa</taxon>
        <taxon>Arthropoda</taxon>
        <taxon>Hexapoda</taxon>
        <taxon>Collembola</taxon>
        <taxon>Entomobryomorpha</taxon>
        <taxon>Isotomoidea</taxon>
        <taxon>Isotomidae</taxon>
        <taxon>Proisotominae</taxon>
        <taxon>Folsomia</taxon>
    </lineage>
</organism>
<gene>
    <name evidence="2" type="ORF">Fcan01_18409</name>
</gene>
<evidence type="ECO:0000256" key="1">
    <source>
        <dbReference type="SAM" id="MobiDB-lite"/>
    </source>
</evidence>
<dbReference type="OrthoDB" id="6781244at2759"/>
<keyword evidence="3" id="KW-1185">Reference proteome</keyword>
<proteinExistence type="predicted"/>
<evidence type="ECO:0000313" key="2">
    <source>
        <dbReference type="EMBL" id="OXA47133.1"/>
    </source>
</evidence>
<feature type="compositionally biased region" description="Pro residues" evidence="1">
    <location>
        <begin position="129"/>
        <end position="147"/>
    </location>
</feature>
<reference evidence="2 3" key="1">
    <citation type="submission" date="2015-12" db="EMBL/GenBank/DDBJ databases">
        <title>The genome of Folsomia candida.</title>
        <authorList>
            <person name="Faddeeva A."/>
            <person name="Derks M.F."/>
            <person name="Anvar Y."/>
            <person name="Smit S."/>
            <person name="Van Straalen N."/>
            <person name="Roelofs D."/>
        </authorList>
    </citation>
    <scope>NUCLEOTIDE SEQUENCE [LARGE SCALE GENOMIC DNA]</scope>
    <source>
        <strain evidence="2 3">VU population</strain>
        <tissue evidence="2">Whole body</tissue>
    </source>
</reference>
<feature type="compositionally biased region" description="Polar residues" evidence="1">
    <location>
        <begin position="150"/>
        <end position="177"/>
    </location>
</feature>
<protein>
    <submittedName>
        <fullName evidence="2">Uncharacterized protein</fullName>
    </submittedName>
</protein>
<dbReference type="EMBL" id="LNIX01000014">
    <property type="protein sequence ID" value="OXA47133.1"/>
    <property type="molecule type" value="Genomic_DNA"/>
</dbReference>
<feature type="region of interest" description="Disordered" evidence="1">
    <location>
        <begin position="117"/>
        <end position="180"/>
    </location>
</feature>
<comment type="caution">
    <text evidence="2">The sequence shown here is derived from an EMBL/GenBank/DDBJ whole genome shotgun (WGS) entry which is preliminary data.</text>
</comment>